<gene>
    <name evidence="1" type="ORF">CGOC_LOCUS11417</name>
</gene>
<protein>
    <submittedName>
        <fullName evidence="1">Uncharacterized protein</fullName>
    </submittedName>
</protein>
<dbReference type="EMBL" id="UYRV01116262">
    <property type="protein sequence ID" value="VDN29974.1"/>
    <property type="molecule type" value="Genomic_DNA"/>
</dbReference>
<dbReference type="Proteomes" id="UP000271889">
    <property type="component" value="Unassembled WGS sequence"/>
</dbReference>
<evidence type="ECO:0000313" key="1">
    <source>
        <dbReference type="EMBL" id="VDN29974.1"/>
    </source>
</evidence>
<dbReference type="AlphaFoldDB" id="A0A3P7MK73"/>
<name>A0A3P7MK73_CYLGO</name>
<keyword evidence="2" id="KW-1185">Reference proteome</keyword>
<reference evidence="1 2" key="1">
    <citation type="submission" date="2018-11" db="EMBL/GenBank/DDBJ databases">
        <authorList>
            <consortium name="Pathogen Informatics"/>
        </authorList>
    </citation>
    <scope>NUCLEOTIDE SEQUENCE [LARGE SCALE GENOMIC DNA]</scope>
</reference>
<proteinExistence type="predicted"/>
<evidence type="ECO:0000313" key="2">
    <source>
        <dbReference type="Proteomes" id="UP000271889"/>
    </source>
</evidence>
<sequence length="70" mass="8114">MIPCSSRESNAIGYSGARIQYFFYIRASYTIIDRLRLPMAAEERKTARTTYNVKGHPMQQITEGLFMHPK</sequence>
<accession>A0A3P7MK73</accession>
<organism evidence="1 2">
    <name type="scientific">Cylicostephanus goldi</name>
    <name type="common">Nematode worm</name>
    <dbReference type="NCBI Taxonomy" id="71465"/>
    <lineage>
        <taxon>Eukaryota</taxon>
        <taxon>Metazoa</taxon>
        <taxon>Ecdysozoa</taxon>
        <taxon>Nematoda</taxon>
        <taxon>Chromadorea</taxon>
        <taxon>Rhabditida</taxon>
        <taxon>Rhabditina</taxon>
        <taxon>Rhabditomorpha</taxon>
        <taxon>Strongyloidea</taxon>
        <taxon>Strongylidae</taxon>
        <taxon>Cylicostephanus</taxon>
    </lineage>
</organism>